<reference evidence="1 2" key="1">
    <citation type="submission" date="2016-10" db="EMBL/GenBank/DDBJ databases">
        <authorList>
            <person name="de Groot N.N."/>
        </authorList>
    </citation>
    <scope>NUCLEOTIDE SEQUENCE [LARGE SCALE GENOMIC DNA]</scope>
    <source>
        <strain evidence="1 2">DSM 23995</strain>
    </source>
</reference>
<evidence type="ECO:0000313" key="1">
    <source>
        <dbReference type="EMBL" id="SFE97280.1"/>
    </source>
</evidence>
<name>A0A1I2EYG5_9BACI</name>
<dbReference type="OrthoDB" id="2945239at2"/>
<dbReference type="AlphaFoldDB" id="A0A1I2EYG5"/>
<accession>A0A1I2EYG5</accession>
<dbReference type="EMBL" id="FONT01000007">
    <property type="protein sequence ID" value="SFE97280.1"/>
    <property type="molecule type" value="Genomic_DNA"/>
</dbReference>
<protein>
    <submittedName>
        <fullName evidence="1">Uncharacterized protein</fullName>
    </submittedName>
</protein>
<sequence>MDFERYLENEQDDFHSEAALTLQQMYNYILFDISRKNITTKKQLLLILKRLWRYLDYQPFLHTTDYVVSQLAIMDEALKLFTALHHGKLITSAYQRDILVVCVAGENSEDIEAWLWVDSTERNERNVIDQSESWLYRFFPNNNWRLTGVEPKRKIYYIRRKINNASFNKRAKEERR</sequence>
<keyword evidence="2" id="KW-1185">Reference proteome</keyword>
<organism evidence="1 2">
    <name type="scientific">Alteribacillus iranensis</name>
    <dbReference type="NCBI Taxonomy" id="930128"/>
    <lineage>
        <taxon>Bacteria</taxon>
        <taxon>Bacillati</taxon>
        <taxon>Bacillota</taxon>
        <taxon>Bacilli</taxon>
        <taxon>Bacillales</taxon>
        <taxon>Bacillaceae</taxon>
        <taxon>Alteribacillus</taxon>
    </lineage>
</organism>
<gene>
    <name evidence="1" type="ORF">SAMN05192532_10755</name>
</gene>
<dbReference type="RefSeq" id="WP_091663241.1">
    <property type="nucleotide sequence ID" value="NZ_FONT01000007.1"/>
</dbReference>
<dbReference type="STRING" id="930128.SAMN05192532_10755"/>
<evidence type="ECO:0000313" key="2">
    <source>
        <dbReference type="Proteomes" id="UP000199516"/>
    </source>
</evidence>
<dbReference type="Proteomes" id="UP000199516">
    <property type="component" value="Unassembled WGS sequence"/>
</dbReference>
<proteinExistence type="predicted"/>